<keyword evidence="2" id="KW-1185">Reference proteome</keyword>
<dbReference type="Proteomes" id="UP000663992">
    <property type="component" value="Unassembled WGS sequence"/>
</dbReference>
<proteinExistence type="predicted"/>
<name>A0ABS3CPP1_9ALTE</name>
<protein>
    <submittedName>
        <fullName evidence="1">Uncharacterized protein</fullName>
    </submittedName>
</protein>
<comment type="caution">
    <text evidence="1">The sequence shown here is derived from an EMBL/GenBank/DDBJ whole genome shotgun (WGS) entry which is preliminary data.</text>
</comment>
<organism evidence="1 2">
    <name type="scientific">Bowmanella yangjiangensis</name>
    <dbReference type="NCBI Taxonomy" id="2811230"/>
    <lineage>
        <taxon>Bacteria</taxon>
        <taxon>Pseudomonadati</taxon>
        <taxon>Pseudomonadota</taxon>
        <taxon>Gammaproteobacteria</taxon>
        <taxon>Alteromonadales</taxon>
        <taxon>Alteromonadaceae</taxon>
        <taxon>Bowmanella</taxon>
    </lineage>
</organism>
<dbReference type="RefSeq" id="WP_206592885.1">
    <property type="nucleotide sequence ID" value="NZ_JAFKCS010000002.1"/>
</dbReference>
<evidence type="ECO:0000313" key="1">
    <source>
        <dbReference type="EMBL" id="MBN7819073.1"/>
    </source>
</evidence>
<dbReference type="EMBL" id="JAFKCS010000002">
    <property type="protein sequence ID" value="MBN7819073.1"/>
    <property type="molecule type" value="Genomic_DNA"/>
</dbReference>
<accession>A0ABS3CPP1</accession>
<gene>
    <name evidence="1" type="ORF">J0A65_04305</name>
</gene>
<evidence type="ECO:0000313" key="2">
    <source>
        <dbReference type="Proteomes" id="UP000663992"/>
    </source>
</evidence>
<sequence>MDILAINDIALSLHRQGQHIEHLCLVCEQDKQLLFDQQALAKQRLVPGQCTSSYWQQLSLEPIKSAEGVRHAADLVHQQLLALAEKVGASPVLVAVPASLTQAQLSLLLGIMRETPWQVTGLINTALASLINGAETGPHLHIALHSKQTVLTELTASDNLSQGNHQLLSGVGLDPLCEHLMKHLARRFIQEQRFDPMHQGSTEQALYLWVRQYCNSQPPSPLRIADRSLTLDNTELTGVIRQFLTPLYQLLDNSPHQIWLSHHLARLPGVAASLPNARLLSSSDVPAISELTLPQATSGGISLIDSLPRTKYSRRPLPRATHLLYEDHAVALQEGHYGWLNNQLMHSATDMAFSIHQGSDGFVLSPCDNWQSSLAGHDTTLSPGTELRLSRGNTVHPIRCIRVMP</sequence>
<reference evidence="1 2" key="1">
    <citation type="submission" date="2021-03" db="EMBL/GenBank/DDBJ databases">
        <title>novel species isolated from a fishpond in China.</title>
        <authorList>
            <person name="Lu H."/>
            <person name="Cai Z."/>
        </authorList>
    </citation>
    <scope>NUCLEOTIDE SEQUENCE [LARGE SCALE GENOMIC DNA]</scope>
    <source>
        <strain evidence="1 2">Y57</strain>
    </source>
</reference>